<sequence>MTQTGTRPSNSNTRQGWKFLLSRRWLSYFILLVVFAIACGFLSHWQFERRDEKVAENELVTAHFDADPQPLDEVLPTLDAYDPNQEWTVVEMTGHYLTEDQLLARARPFDGQPGFEILTPFETTSGEVFIVNRGWIPTGNEQDSPDSVPEAPSGELTVTARLKPGEREIPGRTAPAGQIATIYLPTFAEELGTDRTYTGAYGLLRSESVDAETGELTPKPELTEGNHLSYAFQWIIFAVIAAVGLIYGLREEFKERNEDDPRVLAASARAEERRRNRGRKTDAEIEDELLDDSAAPSSSR</sequence>
<dbReference type="EMBL" id="CP097160">
    <property type="protein sequence ID" value="UQN13730.1"/>
    <property type="molecule type" value="Genomic_DNA"/>
</dbReference>
<reference evidence="8" key="1">
    <citation type="submission" date="2022-05" db="EMBL/GenBank/DDBJ databases">
        <title>Complete genome sequence of toluene-degrading Gulosibacter sediminis strain ACHW.36C.</title>
        <authorList>
            <person name="Wai A.C."/>
            <person name="Lai G.K."/>
            <person name="Griffin S.D."/>
            <person name="Leung F.C."/>
        </authorList>
    </citation>
    <scope>NUCLEOTIDE SEQUENCE [LARGE SCALE GENOMIC DNA]</scope>
    <source>
        <strain evidence="8">ACHW.36C</strain>
    </source>
</reference>
<comment type="subcellular location">
    <subcellularLocation>
        <location evidence="6">Cell membrane</location>
        <topology evidence="6">Multi-pass membrane protein</topology>
    </subcellularLocation>
    <subcellularLocation>
        <location evidence="1">Membrane</location>
    </subcellularLocation>
</comment>
<keyword evidence="3 6" id="KW-0812">Transmembrane</keyword>
<evidence type="ECO:0000256" key="7">
    <source>
        <dbReference type="SAM" id="MobiDB-lite"/>
    </source>
</evidence>
<feature type="transmembrane region" description="Helical" evidence="6">
    <location>
        <begin position="25"/>
        <end position="45"/>
    </location>
</feature>
<feature type="region of interest" description="Disordered" evidence="7">
    <location>
        <begin position="258"/>
        <end position="300"/>
    </location>
</feature>
<organism evidence="8">
    <name type="scientific">Gulosibacter sediminis</name>
    <dbReference type="NCBI Taxonomy" id="1729695"/>
    <lineage>
        <taxon>Bacteria</taxon>
        <taxon>Bacillati</taxon>
        <taxon>Actinomycetota</taxon>
        <taxon>Actinomycetes</taxon>
        <taxon>Micrococcales</taxon>
        <taxon>Microbacteriaceae</taxon>
        <taxon>Gulosibacter</taxon>
    </lineage>
</organism>
<evidence type="ECO:0000256" key="5">
    <source>
        <dbReference type="ARBA" id="ARBA00023136"/>
    </source>
</evidence>
<gene>
    <name evidence="8" type="ORF">M3M28_06450</name>
</gene>
<accession>A0ABY4MTI0</accession>
<dbReference type="InterPro" id="IPR045214">
    <property type="entry name" value="Surf1/Surf4"/>
</dbReference>
<evidence type="ECO:0000256" key="6">
    <source>
        <dbReference type="RuleBase" id="RU363076"/>
    </source>
</evidence>
<dbReference type="InterPro" id="IPR002994">
    <property type="entry name" value="Surf1/Shy1"/>
</dbReference>
<dbReference type="CDD" id="cd06662">
    <property type="entry name" value="SURF1"/>
    <property type="match status" value="1"/>
</dbReference>
<dbReference type="PANTHER" id="PTHR23427:SF2">
    <property type="entry name" value="SURFEIT LOCUS PROTEIN 1"/>
    <property type="match status" value="1"/>
</dbReference>
<evidence type="ECO:0000256" key="4">
    <source>
        <dbReference type="ARBA" id="ARBA00022989"/>
    </source>
</evidence>
<evidence type="ECO:0000256" key="3">
    <source>
        <dbReference type="ARBA" id="ARBA00022692"/>
    </source>
</evidence>
<dbReference type="PROSITE" id="PS50895">
    <property type="entry name" value="SURF1"/>
    <property type="match status" value="1"/>
</dbReference>
<evidence type="ECO:0000313" key="8">
    <source>
        <dbReference type="EMBL" id="UQN13730.1"/>
    </source>
</evidence>
<name>A0ABY4MTI0_9MICO</name>
<proteinExistence type="inferred from homology"/>
<evidence type="ECO:0000256" key="1">
    <source>
        <dbReference type="ARBA" id="ARBA00004370"/>
    </source>
</evidence>
<dbReference type="PANTHER" id="PTHR23427">
    <property type="entry name" value="SURFEIT LOCUS PROTEIN"/>
    <property type="match status" value="1"/>
</dbReference>
<evidence type="ECO:0000256" key="2">
    <source>
        <dbReference type="ARBA" id="ARBA00007165"/>
    </source>
</evidence>
<feature type="transmembrane region" description="Helical" evidence="6">
    <location>
        <begin position="230"/>
        <end position="249"/>
    </location>
</feature>
<dbReference type="Pfam" id="PF02104">
    <property type="entry name" value="SURF1"/>
    <property type="match status" value="1"/>
</dbReference>
<feature type="compositionally biased region" description="Basic and acidic residues" evidence="7">
    <location>
        <begin position="269"/>
        <end position="283"/>
    </location>
</feature>
<comment type="similarity">
    <text evidence="2 6">Belongs to the SURF1 family.</text>
</comment>
<keyword evidence="5 6" id="KW-0472">Membrane</keyword>
<protein>
    <recommendedName>
        <fullName evidence="6">SURF1-like protein</fullName>
    </recommendedName>
</protein>
<keyword evidence="6" id="KW-1003">Cell membrane</keyword>
<keyword evidence="4 6" id="KW-1133">Transmembrane helix</keyword>